<protein>
    <recommendedName>
        <fullName evidence="4">Penicillin-binding protein transpeptidase domain-containing protein</fullName>
    </recommendedName>
</protein>
<gene>
    <name evidence="5" type="ORF">CLOSTASPAR_02965</name>
</gene>
<keyword evidence="1" id="KW-0328">Glycosyltransferase</keyword>
<dbReference type="HOGENOM" id="CLU_965410_0_0_9"/>
<dbReference type="AlphaFoldDB" id="C0D128"/>
<dbReference type="PANTHER" id="PTHR32282">
    <property type="entry name" value="BINDING PROTEIN TRANSPEPTIDASE, PUTATIVE-RELATED"/>
    <property type="match status" value="1"/>
</dbReference>
<dbReference type="Pfam" id="PF00905">
    <property type="entry name" value="Transpeptidase"/>
    <property type="match status" value="1"/>
</dbReference>
<dbReference type="PANTHER" id="PTHR32282:SF33">
    <property type="entry name" value="PEPTIDOGLYCAN GLYCOSYLTRANSFERASE"/>
    <property type="match status" value="1"/>
</dbReference>
<proteinExistence type="predicted"/>
<feature type="region of interest" description="Disordered" evidence="3">
    <location>
        <begin position="244"/>
        <end position="288"/>
    </location>
</feature>
<evidence type="ECO:0000256" key="3">
    <source>
        <dbReference type="SAM" id="MobiDB-lite"/>
    </source>
</evidence>
<dbReference type="EMBL" id="ACCJ01000200">
    <property type="protein sequence ID" value="EEG54959.1"/>
    <property type="molecule type" value="Genomic_DNA"/>
</dbReference>
<dbReference type="GO" id="GO:0008658">
    <property type="term" value="F:penicillin binding"/>
    <property type="evidence" value="ECO:0007669"/>
    <property type="project" value="InterPro"/>
</dbReference>
<dbReference type="Gene3D" id="3.40.710.10">
    <property type="entry name" value="DD-peptidase/beta-lactamase superfamily"/>
    <property type="match status" value="2"/>
</dbReference>
<dbReference type="GO" id="GO:0008955">
    <property type="term" value="F:peptidoglycan glycosyltransferase activity"/>
    <property type="evidence" value="ECO:0007669"/>
    <property type="project" value="TreeGrafter"/>
</dbReference>
<evidence type="ECO:0000256" key="1">
    <source>
        <dbReference type="ARBA" id="ARBA00022676"/>
    </source>
</evidence>
<dbReference type="InterPro" id="IPR001460">
    <property type="entry name" value="PCN-bd_Tpept"/>
</dbReference>
<keyword evidence="6" id="KW-1185">Reference proteome</keyword>
<keyword evidence="2" id="KW-0808">Transferase</keyword>
<dbReference type="SUPFAM" id="SSF56601">
    <property type="entry name" value="beta-lactamase/transpeptidase-like"/>
    <property type="match status" value="1"/>
</dbReference>
<sequence>MRNAGLSYCSTCTSRKKSQKAQQEEALADDVYSRIQNVDAVKKESVNPYSYFTDELIEQVIQDLMEKLDYTESQASNLLYSGGLQIYTTQDPDIQAIVDEEINNPDNYDAAKYSMEYRLSVTHANGDTQHYSNKNVEAWRKSVLGDRNFNGLYTSTDALQQDIDQYKAWLLKEGDEVIGERLNTNLQPQASFVLIDQHTGEVIAISGGRGEKKDSLTLNRATNVPRQPGSTFKVISALRRPWMPAAPPWEQSTTTPPTPLARSPSATGGAKAVVTPATPASGTASFIP</sequence>
<accession>C0D128</accession>
<evidence type="ECO:0000256" key="2">
    <source>
        <dbReference type="ARBA" id="ARBA00022679"/>
    </source>
</evidence>
<dbReference type="InterPro" id="IPR050396">
    <property type="entry name" value="Glycosyltr_51/Transpeptidase"/>
</dbReference>
<evidence type="ECO:0000313" key="5">
    <source>
        <dbReference type="EMBL" id="EEG54959.1"/>
    </source>
</evidence>
<evidence type="ECO:0000313" key="6">
    <source>
        <dbReference type="Proteomes" id="UP000004756"/>
    </source>
</evidence>
<feature type="compositionally biased region" description="Polar residues" evidence="3">
    <location>
        <begin position="278"/>
        <end position="288"/>
    </location>
</feature>
<reference evidence="5 6" key="1">
    <citation type="submission" date="2009-02" db="EMBL/GenBank/DDBJ databases">
        <title>Draft genome sequence of Clostridium asparagiforme (DSM 15981).</title>
        <authorList>
            <person name="Sudarsanam P."/>
            <person name="Ley R."/>
            <person name="Guruge J."/>
            <person name="Turnbaugh P.J."/>
            <person name="Mahowald M."/>
            <person name="Liep D."/>
            <person name="Gordon J."/>
        </authorList>
    </citation>
    <scope>NUCLEOTIDE SEQUENCE [LARGE SCALE GENOMIC DNA]</scope>
    <source>
        <strain evidence="5 6">DSM 15981</strain>
    </source>
</reference>
<feature type="domain" description="Penicillin-binding protein transpeptidase" evidence="4">
    <location>
        <begin position="191"/>
        <end position="238"/>
    </location>
</feature>
<dbReference type="Proteomes" id="UP000004756">
    <property type="component" value="Unassembled WGS sequence"/>
</dbReference>
<evidence type="ECO:0000259" key="4">
    <source>
        <dbReference type="Pfam" id="PF00905"/>
    </source>
</evidence>
<dbReference type="InterPro" id="IPR012338">
    <property type="entry name" value="Beta-lactam/transpept-like"/>
</dbReference>
<comment type="caution">
    <text evidence="5">The sequence shown here is derived from an EMBL/GenBank/DDBJ whole genome shotgun (WGS) entry which is preliminary data.</text>
</comment>
<organism evidence="5 6">
    <name type="scientific">[Clostridium] asparagiforme DSM 15981</name>
    <dbReference type="NCBI Taxonomy" id="518636"/>
    <lineage>
        <taxon>Bacteria</taxon>
        <taxon>Bacillati</taxon>
        <taxon>Bacillota</taxon>
        <taxon>Clostridia</taxon>
        <taxon>Lachnospirales</taxon>
        <taxon>Lachnospiraceae</taxon>
        <taxon>Enterocloster</taxon>
    </lineage>
</organism>
<name>C0D128_9FIRM</name>